<dbReference type="EMBL" id="UZAH01028086">
    <property type="protein sequence ID" value="VDO97544.1"/>
    <property type="molecule type" value="Genomic_DNA"/>
</dbReference>
<keyword evidence="3" id="KW-1185">Reference proteome</keyword>
<dbReference type="AlphaFoldDB" id="A0A183FYS1"/>
<organism evidence="3 4">
    <name type="scientific">Heligmosomoides polygyrus</name>
    <name type="common">Parasitic roundworm</name>
    <dbReference type="NCBI Taxonomy" id="6339"/>
    <lineage>
        <taxon>Eukaryota</taxon>
        <taxon>Metazoa</taxon>
        <taxon>Ecdysozoa</taxon>
        <taxon>Nematoda</taxon>
        <taxon>Chromadorea</taxon>
        <taxon>Rhabditida</taxon>
        <taxon>Rhabditina</taxon>
        <taxon>Rhabditomorpha</taxon>
        <taxon>Strongyloidea</taxon>
        <taxon>Heligmosomidae</taxon>
        <taxon>Heligmosomoides</taxon>
    </lineage>
</organism>
<sequence>MGECVSQVNAFNNEKGSVEDWADVKATSNHRRSLGAPANTISPNTAQLITKRRQNNVSLTRQASFFRRCSFALSKVRNDRSEGCVDSQAPRHTHTHTLKWPSPANSQFPMTPTTLP</sequence>
<evidence type="ECO:0000313" key="2">
    <source>
        <dbReference type="EMBL" id="VDO97544.1"/>
    </source>
</evidence>
<reference evidence="4" key="2">
    <citation type="submission" date="2019-09" db="UniProtKB">
        <authorList>
            <consortium name="WormBaseParasite"/>
        </authorList>
    </citation>
    <scope>IDENTIFICATION</scope>
</reference>
<evidence type="ECO:0000313" key="4">
    <source>
        <dbReference type="WBParaSite" id="HPBE_0001382001-mRNA-1"/>
    </source>
</evidence>
<gene>
    <name evidence="2" type="ORF">HPBE_LOCUS13821</name>
</gene>
<accession>A0A3P8APD6</accession>
<dbReference type="WBParaSite" id="HPBE_0001382001-mRNA-1">
    <property type="protein sequence ID" value="HPBE_0001382001-mRNA-1"/>
    <property type="gene ID" value="HPBE_0001382001"/>
</dbReference>
<evidence type="ECO:0000313" key="3">
    <source>
        <dbReference type="Proteomes" id="UP000050761"/>
    </source>
</evidence>
<feature type="region of interest" description="Disordered" evidence="1">
    <location>
        <begin position="80"/>
        <end position="116"/>
    </location>
</feature>
<evidence type="ECO:0000256" key="1">
    <source>
        <dbReference type="SAM" id="MobiDB-lite"/>
    </source>
</evidence>
<protein>
    <submittedName>
        <fullName evidence="2 4">Uncharacterized protein</fullName>
    </submittedName>
</protein>
<name>A0A183FYS1_HELPZ</name>
<reference evidence="2 3" key="1">
    <citation type="submission" date="2018-11" db="EMBL/GenBank/DDBJ databases">
        <authorList>
            <consortium name="Pathogen Informatics"/>
        </authorList>
    </citation>
    <scope>NUCLEOTIDE SEQUENCE [LARGE SCALE GENOMIC DNA]</scope>
</reference>
<feature type="compositionally biased region" description="Polar residues" evidence="1">
    <location>
        <begin position="103"/>
        <end position="116"/>
    </location>
</feature>
<accession>A0A183FYS1</accession>
<proteinExistence type="predicted"/>
<dbReference type="Proteomes" id="UP000050761">
    <property type="component" value="Unassembled WGS sequence"/>
</dbReference>